<dbReference type="SUPFAM" id="SSF57701">
    <property type="entry name" value="Zn2/Cys6 DNA-binding domain"/>
    <property type="match status" value="1"/>
</dbReference>
<keyword evidence="6" id="KW-1185">Reference proteome</keyword>
<proteinExistence type="predicted"/>
<dbReference type="Proteomes" id="UP000076552">
    <property type="component" value="Unassembled WGS sequence"/>
</dbReference>
<feature type="domain" description="Zn(2)-C6 fungal-type" evidence="4">
    <location>
        <begin position="12"/>
        <end position="43"/>
    </location>
</feature>
<evidence type="ECO:0000256" key="2">
    <source>
        <dbReference type="ARBA" id="ARBA00023242"/>
    </source>
</evidence>
<evidence type="ECO:0000259" key="4">
    <source>
        <dbReference type="PROSITE" id="PS50048"/>
    </source>
</evidence>
<dbReference type="PROSITE" id="PS50048">
    <property type="entry name" value="ZN2_CY6_FUNGAL_2"/>
    <property type="match status" value="1"/>
</dbReference>
<accession>A0A161VE80</accession>
<evidence type="ECO:0000313" key="6">
    <source>
        <dbReference type="Proteomes" id="UP000076552"/>
    </source>
</evidence>
<dbReference type="InterPro" id="IPR036864">
    <property type="entry name" value="Zn2-C6_fun-type_DNA-bd_sf"/>
</dbReference>
<comment type="caution">
    <text evidence="5">The sequence shown here is derived from an EMBL/GenBank/DDBJ whole genome shotgun (WGS) entry which is preliminary data.</text>
</comment>
<dbReference type="SMART" id="SM00066">
    <property type="entry name" value="GAL4"/>
    <property type="match status" value="1"/>
</dbReference>
<evidence type="ECO:0000256" key="1">
    <source>
        <dbReference type="ARBA" id="ARBA00004123"/>
    </source>
</evidence>
<dbReference type="AlphaFoldDB" id="A0A161VE80"/>
<dbReference type="PANTHER" id="PTHR31001">
    <property type="entry name" value="UNCHARACTERIZED TRANSCRIPTIONAL REGULATORY PROTEIN"/>
    <property type="match status" value="1"/>
</dbReference>
<dbReference type="GO" id="GO:0005634">
    <property type="term" value="C:nucleus"/>
    <property type="evidence" value="ECO:0007669"/>
    <property type="project" value="UniProtKB-SubCell"/>
</dbReference>
<feature type="region of interest" description="Disordered" evidence="3">
    <location>
        <begin position="676"/>
        <end position="725"/>
    </location>
</feature>
<sequence>MSASLTSRSRLACAPCTRRKVKCSKTVPCTNCLRRGEEHSCTSDAIDNPRVTSTTSARPSSAQPRRSASPSTCAASIVEITYLRRKLSELENEARLNSLGSPRHHGSSSEYASPGPQSALSRFNTVQDDPRLERQSSSQIVVTDNASERTEVDDPTMKDAASILEFLAWGRRKDPEYHPIASPEATAIFAQGSEGSGIKEGDKDTMLGFNECSQLALVQLLLPDPRQVWDLVNYHVESLLWYHGSFFAATFRTQLAAFYAEHKGLVESEGVDLQWVSLLFSVLTASLVCAPSRRAHAWGFQDSERETLSMRWFEAMIICLNRADYTTNLNILSCQAIATATISAHPLGHSNSQSIYLAAAVRIAQSLGLHRLKYGVAGSNVEKETGRRVWCQLCSQDWFGIPFSESYLISPLYSTSDPPQNCHDHNLLPLPKDVPTITSYCRFLREIAVIMPQLQDGLMTNNTAYTRYKEVLTWDARLRTLATAERPNFLTNTPIETSWPIWVPWARQTLAISSSHKIIMIHRSFLSDSFTNPAFTFTRLTCIAASKTIIKEYKVVSQEDGPVLWVHQAFSVAASIILLLDVLHRTPGESEHLEHRQLAESVIEILGLYGNSTIATRGIKLLQALLIEVSNATSMRPVQWRSRKRPREDNDPCMTGGRHTAKFDVHRFVRGFCEANTANQSRKPENNRASPRLRGTPDGAFMFETAPSRHGDSRSHGSNTVESSLTDPTFSFPFGGLDSGNNFENLLYLANYDCFP</sequence>
<organism evidence="5 6">
    <name type="scientific">Colletotrichum tofieldiae</name>
    <dbReference type="NCBI Taxonomy" id="708197"/>
    <lineage>
        <taxon>Eukaryota</taxon>
        <taxon>Fungi</taxon>
        <taxon>Dikarya</taxon>
        <taxon>Ascomycota</taxon>
        <taxon>Pezizomycotina</taxon>
        <taxon>Sordariomycetes</taxon>
        <taxon>Hypocreomycetidae</taxon>
        <taxon>Glomerellales</taxon>
        <taxon>Glomerellaceae</taxon>
        <taxon>Colletotrichum</taxon>
        <taxon>Colletotrichum spaethianum species complex</taxon>
    </lineage>
</organism>
<dbReference type="GO" id="GO:0008270">
    <property type="term" value="F:zinc ion binding"/>
    <property type="evidence" value="ECO:0007669"/>
    <property type="project" value="InterPro"/>
</dbReference>
<feature type="compositionally biased region" description="Polar residues" evidence="3">
    <location>
        <begin position="716"/>
        <end position="725"/>
    </location>
</feature>
<dbReference type="PROSITE" id="PS00463">
    <property type="entry name" value="ZN2_CY6_FUNGAL_1"/>
    <property type="match status" value="1"/>
</dbReference>
<dbReference type="InterPro" id="IPR050613">
    <property type="entry name" value="Sec_Metabolite_Reg"/>
</dbReference>
<feature type="region of interest" description="Disordered" evidence="3">
    <location>
        <begin position="41"/>
        <end position="70"/>
    </location>
</feature>
<gene>
    <name evidence="5" type="ORF">CT0861_10519</name>
</gene>
<keyword evidence="2" id="KW-0539">Nucleus</keyword>
<evidence type="ECO:0000313" key="5">
    <source>
        <dbReference type="EMBL" id="KZL63845.1"/>
    </source>
</evidence>
<feature type="compositionally biased region" description="Polar residues" evidence="3">
    <location>
        <begin position="135"/>
        <end position="145"/>
    </location>
</feature>
<dbReference type="STRING" id="708197.A0A161VE80"/>
<dbReference type="CDD" id="cd00067">
    <property type="entry name" value="GAL4"/>
    <property type="match status" value="1"/>
</dbReference>
<dbReference type="EMBL" id="LFIV01000311">
    <property type="protein sequence ID" value="KZL63845.1"/>
    <property type="molecule type" value="Genomic_DNA"/>
</dbReference>
<dbReference type="CDD" id="cd12148">
    <property type="entry name" value="fungal_TF_MHR"/>
    <property type="match status" value="1"/>
</dbReference>
<protein>
    <submittedName>
        <fullName evidence="5">C6 zinc finger domain containing protein</fullName>
    </submittedName>
</protein>
<dbReference type="Pfam" id="PF00172">
    <property type="entry name" value="Zn_clus"/>
    <property type="match status" value="1"/>
</dbReference>
<feature type="compositionally biased region" description="Polar residues" evidence="3">
    <location>
        <begin position="42"/>
        <end position="55"/>
    </location>
</feature>
<name>A0A161VE80_9PEZI</name>
<feature type="compositionally biased region" description="Polar residues" evidence="3">
    <location>
        <begin position="108"/>
        <end position="127"/>
    </location>
</feature>
<dbReference type="GO" id="GO:0000981">
    <property type="term" value="F:DNA-binding transcription factor activity, RNA polymerase II-specific"/>
    <property type="evidence" value="ECO:0007669"/>
    <property type="project" value="InterPro"/>
</dbReference>
<comment type="subcellular location">
    <subcellularLocation>
        <location evidence="1">Nucleus</location>
    </subcellularLocation>
</comment>
<dbReference type="Gene3D" id="4.10.240.10">
    <property type="entry name" value="Zn(2)-C6 fungal-type DNA-binding domain"/>
    <property type="match status" value="1"/>
</dbReference>
<evidence type="ECO:0000256" key="3">
    <source>
        <dbReference type="SAM" id="MobiDB-lite"/>
    </source>
</evidence>
<dbReference type="InterPro" id="IPR001138">
    <property type="entry name" value="Zn2Cys6_DnaBD"/>
</dbReference>
<feature type="compositionally biased region" description="Low complexity" evidence="3">
    <location>
        <begin position="56"/>
        <end position="70"/>
    </location>
</feature>
<feature type="region of interest" description="Disordered" evidence="3">
    <location>
        <begin position="638"/>
        <end position="657"/>
    </location>
</feature>
<reference evidence="5 6" key="1">
    <citation type="submission" date="2015-06" db="EMBL/GenBank/DDBJ databases">
        <title>Survival trade-offs in plant roots during colonization by closely related pathogenic and mutualistic fungi.</title>
        <authorList>
            <person name="Hacquard S."/>
            <person name="Kracher B."/>
            <person name="Hiruma K."/>
            <person name="Weinman A."/>
            <person name="Muench P."/>
            <person name="Garrido Oter R."/>
            <person name="Ver Loren van Themaat E."/>
            <person name="Dallerey J.-F."/>
            <person name="Damm U."/>
            <person name="Henrissat B."/>
            <person name="Lespinet O."/>
            <person name="Thon M."/>
            <person name="Kemen E."/>
            <person name="McHardy A.C."/>
            <person name="Schulze-Lefert P."/>
            <person name="O'Connell R.J."/>
        </authorList>
    </citation>
    <scope>NUCLEOTIDE SEQUENCE [LARGE SCALE GENOMIC DNA]</scope>
    <source>
        <strain evidence="5 6">0861</strain>
    </source>
</reference>
<feature type="region of interest" description="Disordered" evidence="3">
    <location>
        <begin position="97"/>
        <end position="153"/>
    </location>
</feature>
<dbReference type="PANTHER" id="PTHR31001:SF76">
    <property type="entry name" value="ZN(2)-C6 FUNGAL-TYPE DOMAIN-CONTAINING PROTEIN"/>
    <property type="match status" value="1"/>
</dbReference>